<proteinExistence type="predicted"/>
<dbReference type="SUPFAM" id="SSF52540">
    <property type="entry name" value="P-loop containing nucleoside triphosphate hydrolases"/>
    <property type="match status" value="1"/>
</dbReference>
<dbReference type="SMART" id="SM00173">
    <property type="entry name" value="RAS"/>
    <property type="match status" value="1"/>
</dbReference>
<sequence length="194" mass="22039">MNPIKKDKVVMLGSSNTGKTSIISRFVLDQFDKEEKTSIGAGYSFKIMNVDNTNFMLQIWDTAGQEKYLSLAQVYYRDAPMAIVVYDVSDLLSYVEAQKWVTKLQSSGVQINRQIVLCANKNDLKKELWVVDSDDARLFAKINGLAFFETSALQAKQNNIDKMFSHVVQMYLRANIQQNEDKLALNKQSGKCCQ</sequence>
<dbReference type="InterPro" id="IPR005225">
    <property type="entry name" value="Small_GTP-bd"/>
</dbReference>
<comment type="caution">
    <text evidence="2">The sequence shown here is derived from an EMBL/GenBank/DDBJ whole genome shotgun (WGS) entry which is preliminary data.</text>
</comment>
<dbReference type="GO" id="GO:0003924">
    <property type="term" value="F:GTPase activity"/>
    <property type="evidence" value="ECO:0007669"/>
    <property type="project" value="InterPro"/>
</dbReference>
<gene>
    <name evidence="2" type="ORF">HINF_LOCUS55280</name>
    <name evidence="3" type="ORF">HINF_LOCUS59220</name>
    <name evidence="4" type="ORF">HINF_LOCUS70022</name>
    <name evidence="5" type="ORF">HINF_LOCUS71295</name>
</gene>
<protein>
    <submittedName>
        <fullName evidence="2">Rab11</fullName>
    </submittedName>
</protein>
<dbReference type="PROSITE" id="PS51421">
    <property type="entry name" value="RAS"/>
    <property type="match status" value="1"/>
</dbReference>
<dbReference type="InterPro" id="IPR027417">
    <property type="entry name" value="P-loop_NTPase"/>
</dbReference>
<dbReference type="EMBL" id="CAXDID020000518">
    <property type="protein sequence ID" value="CAL6099314.1"/>
    <property type="molecule type" value="Genomic_DNA"/>
</dbReference>
<dbReference type="InterPro" id="IPR001806">
    <property type="entry name" value="Small_GTPase"/>
</dbReference>
<dbReference type="PANTHER" id="PTHR47978">
    <property type="match status" value="1"/>
</dbReference>
<evidence type="ECO:0000313" key="5">
    <source>
        <dbReference type="EMBL" id="CAL6101661.1"/>
    </source>
</evidence>
<dbReference type="PRINTS" id="PR00449">
    <property type="entry name" value="RASTRNSFRMNG"/>
</dbReference>
<reference evidence="2" key="1">
    <citation type="submission" date="2023-06" db="EMBL/GenBank/DDBJ databases">
        <authorList>
            <person name="Kurt Z."/>
        </authorList>
    </citation>
    <scope>NUCLEOTIDE SEQUENCE</scope>
</reference>
<dbReference type="GO" id="GO:0005525">
    <property type="term" value="F:GTP binding"/>
    <property type="evidence" value="ECO:0007669"/>
    <property type="project" value="InterPro"/>
</dbReference>
<dbReference type="SMART" id="SM00176">
    <property type="entry name" value="RAN"/>
    <property type="match status" value="1"/>
</dbReference>
<organism evidence="2">
    <name type="scientific">Hexamita inflata</name>
    <dbReference type="NCBI Taxonomy" id="28002"/>
    <lineage>
        <taxon>Eukaryota</taxon>
        <taxon>Metamonada</taxon>
        <taxon>Diplomonadida</taxon>
        <taxon>Hexamitidae</taxon>
        <taxon>Hexamitinae</taxon>
        <taxon>Hexamita</taxon>
    </lineage>
</organism>
<dbReference type="EMBL" id="CATOUU010001094">
    <property type="protein sequence ID" value="CAI9971575.1"/>
    <property type="molecule type" value="Genomic_DNA"/>
</dbReference>
<evidence type="ECO:0000256" key="1">
    <source>
        <dbReference type="ARBA" id="ARBA00022741"/>
    </source>
</evidence>
<evidence type="ECO:0000313" key="6">
    <source>
        <dbReference type="Proteomes" id="UP001642409"/>
    </source>
</evidence>
<dbReference type="PROSITE" id="PS51419">
    <property type="entry name" value="RAB"/>
    <property type="match status" value="1"/>
</dbReference>
<dbReference type="SMART" id="SM00175">
    <property type="entry name" value="RAB"/>
    <property type="match status" value="1"/>
</dbReference>
<dbReference type="Proteomes" id="UP001642409">
    <property type="component" value="Unassembled WGS sequence"/>
</dbReference>
<evidence type="ECO:0000313" key="4">
    <source>
        <dbReference type="EMBL" id="CAL6099314.1"/>
    </source>
</evidence>
<dbReference type="NCBIfam" id="TIGR00231">
    <property type="entry name" value="small_GTP"/>
    <property type="match status" value="1"/>
</dbReference>
<keyword evidence="1" id="KW-0547">Nucleotide-binding</keyword>
<reference evidence="4 6" key="2">
    <citation type="submission" date="2024-07" db="EMBL/GenBank/DDBJ databases">
        <authorList>
            <person name="Akdeniz Z."/>
        </authorList>
    </citation>
    <scope>NUCLEOTIDE SEQUENCE [LARGE SCALE GENOMIC DNA]</scope>
</reference>
<dbReference type="CDD" id="cd00154">
    <property type="entry name" value="Rab"/>
    <property type="match status" value="1"/>
</dbReference>
<evidence type="ECO:0000313" key="3">
    <source>
        <dbReference type="EMBL" id="CAI9971575.1"/>
    </source>
</evidence>
<dbReference type="EMBL" id="CAXDID020000547">
    <property type="protein sequence ID" value="CAL6101661.1"/>
    <property type="molecule type" value="Genomic_DNA"/>
</dbReference>
<dbReference type="EMBL" id="CATOUU010001027">
    <property type="protein sequence ID" value="CAI9967635.1"/>
    <property type="molecule type" value="Genomic_DNA"/>
</dbReference>
<dbReference type="AlphaFoldDB" id="A0AA86QZT3"/>
<dbReference type="SMART" id="SM00174">
    <property type="entry name" value="RHO"/>
    <property type="match status" value="1"/>
</dbReference>
<dbReference type="FunFam" id="3.40.50.300:FF:000808">
    <property type="entry name" value="Small GTP-binding protein, putative"/>
    <property type="match status" value="1"/>
</dbReference>
<keyword evidence="6" id="KW-1185">Reference proteome</keyword>
<name>A0AA86QZT3_9EUKA</name>
<evidence type="ECO:0000313" key="2">
    <source>
        <dbReference type="EMBL" id="CAI9967635.1"/>
    </source>
</evidence>
<dbReference type="Gene3D" id="3.40.50.300">
    <property type="entry name" value="P-loop containing nucleotide triphosphate hydrolases"/>
    <property type="match status" value="1"/>
</dbReference>
<dbReference type="Pfam" id="PF00071">
    <property type="entry name" value="Ras"/>
    <property type="match status" value="1"/>
</dbReference>
<accession>A0AA86QZT3</accession>